<name>A0A0P6VQJ7_9HYPH</name>
<comment type="similarity">
    <text evidence="1">Belongs to the Gfa family.</text>
</comment>
<dbReference type="PANTHER" id="PTHR33337:SF40">
    <property type="entry name" value="CENP-V_GFA DOMAIN-CONTAINING PROTEIN-RELATED"/>
    <property type="match status" value="1"/>
</dbReference>
<gene>
    <name evidence="7" type="ORF">ABB55_24890</name>
</gene>
<dbReference type="PROSITE" id="PS51891">
    <property type="entry name" value="CENP_V_GFA"/>
    <property type="match status" value="1"/>
</dbReference>
<dbReference type="RefSeq" id="WP_054361228.1">
    <property type="nucleotide sequence ID" value="NZ_LJYW01000001.1"/>
</dbReference>
<dbReference type="InterPro" id="IPR011057">
    <property type="entry name" value="Mss4-like_sf"/>
</dbReference>
<keyword evidence="2" id="KW-0479">Metal-binding</keyword>
<evidence type="ECO:0000256" key="2">
    <source>
        <dbReference type="ARBA" id="ARBA00022723"/>
    </source>
</evidence>
<dbReference type="EMBL" id="LJYW01000001">
    <property type="protein sequence ID" value="KPL55061.1"/>
    <property type="molecule type" value="Genomic_DNA"/>
</dbReference>
<dbReference type="GO" id="GO:0016846">
    <property type="term" value="F:carbon-sulfur lyase activity"/>
    <property type="evidence" value="ECO:0007669"/>
    <property type="project" value="InterPro"/>
</dbReference>
<dbReference type="PANTHER" id="PTHR33337">
    <property type="entry name" value="GFA DOMAIN-CONTAINING PROTEIN"/>
    <property type="match status" value="1"/>
</dbReference>
<protein>
    <submittedName>
        <fullName evidence="7">Aldehyde-activating protein</fullName>
    </submittedName>
</protein>
<dbReference type="SUPFAM" id="SSF51316">
    <property type="entry name" value="Mss4-like"/>
    <property type="match status" value="1"/>
</dbReference>
<reference evidence="7 8" key="2">
    <citation type="submission" date="2015-10" db="EMBL/GenBank/DDBJ databases">
        <title>Draft Genome Sequence of Prosthecomicrobium hirschii ATCC 27832.</title>
        <authorList>
            <person name="Daniel J."/>
            <person name="Givan S.A."/>
            <person name="Brun Y.V."/>
            <person name="Brown P.J."/>
        </authorList>
    </citation>
    <scope>NUCLEOTIDE SEQUENCE [LARGE SCALE GENOMIC DNA]</scope>
    <source>
        <strain evidence="7 8">16</strain>
    </source>
</reference>
<feature type="domain" description="CENP-V/GFA" evidence="6">
    <location>
        <begin position="7"/>
        <end position="134"/>
    </location>
</feature>
<keyword evidence="8" id="KW-1185">Reference proteome</keyword>
<keyword evidence="4" id="KW-0456">Lyase</keyword>
<dbReference type="GO" id="GO:0046872">
    <property type="term" value="F:metal ion binding"/>
    <property type="evidence" value="ECO:0007669"/>
    <property type="project" value="UniProtKB-KW"/>
</dbReference>
<dbReference type="Proteomes" id="UP000048984">
    <property type="component" value="Unassembled WGS sequence"/>
</dbReference>
<dbReference type="InterPro" id="IPR006913">
    <property type="entry name" value="CENP-V/GFA"/>
</dbReference>
<evidence type="ECO:0000259" key="6">
    <source>
        <dbReference type="PROSITE" id="PS51891"/>
    </source>
</evidence>
<dbReference type="Gene3D" id="3.90.1590.10">
    <property type="entry name" value="glutathione-dependent formaldehyde- activating enzyme (gfa)"/>
    <property type="match status" value="1"/>
</dbReference>
<proteinExistence type="inferred from homology"/>
<accession>A0A0P6VQJ7</accession>
<comment type="caution">
    <text evidence="7">The sequence shown here is derived from an EMBL/GenBank/DDBJ whole genome shotgun (WGS) entry which is preliminary data.</text>
</comment>
<dbReference type="STRING" id="665126.ABB55_24890"/>
<keyword evidence="3" id="KW-0862">Zinc</keyword>
<evidence type="ECO:0000256" key="3">
    <source>
        <dbReference type="ARBA" id="ARBA00022833"/>
    </source>
</evidence>
<evidence type="ECO:0000256" key="5">
    <source>
        <dbReference type="SAM" id="MobiDB-lite"/>
    </source>
</evidence>
<organism evidence="7 8">
    <name type="scientific">Prosthecodimorpha hirschii</name>
    <dbReference type="NCBI Taxonomy" id="665126"/>
    <lineage>
        <taxon>Bacteria</taxon>
        <taxon>Pseudomonadati</taxon>
        <taxon>Pseudomonadota</taxon>
        <taxon>Alphaproteobacteria</taxon>
        <taxon>Hyphomicrobiales</taxon>
        <taxon>Ancalomicrobiaceae</taxon>
        <taxon>Prosthecodimorpha</taxon>
    </lineage>
</organism>
<evidence type="ECO:0000313" key="8">
    <source>
        <dbReference type="Proteomes" id="UP000048984"/>
    </source>
</evidence>
<evidence type="ECO:0000256" key="1">
    <source>
        <dbReference type="ARBA" id="ARBA00005495"/>
    </source>
</evidence>
<dbReference type="Pfam" id="PF04828">
    <property type="entry name" value="GFA"/>
    <property type="match status" value="1"/>
</dbReference>
<evidence type="ECO:0000256" key="4">
    <source>
        <dbReference type="ARBA" id="ARBA00023239"/>
    </source>
</evidence>
<sequence length="164" mass="17347">MTPPSPMTGGCQCGAVRFAAPALGRASICHCRMCQKAFGGYFGPLVAAPGLVWTRGAPAEFRSSNKVRRGFCAACGTPLTYQADDATVVDVALGALDRPEDVPPTVQLAVESRLSFFAALAGLPEERTGADPRDAPFQDGLVSYQHPDHDTATWPEPRSPADEI</sequence>
<reference evidence="7 8" key="1">
    <citation type="submission" date="2015-09" db="EMBL/GenBank/DDBJ databases">
        <authorList>
            <person name="Jackson K.R."/>
            <person name="Lunt B.L."/>
            <person name="Fisher J.N.B."/>
            <person name="Gardner A.V."/>
            <person name="Bailey M.E."/>
            <person name="Deus L.M."/>
            <person name="Earl A.S."/>
            <person name="Gibby P.D."/>
            <person name="Hartmann K.A."/>
            <person name="Liu J.E."/>
            <person name="Manci A.M."/>
            <person name="Nielsen D.A."/>
            <person name="Solomon M.B."/>
            <person name="Breakwell D.P."/>
            <person name="Burnett S.H."/>
            <person name="Grose J.H."/>
        </authorList>
    </citation>
    <scope>NUCLEOTIDE SEQUENCE [LARGE SCALE GENOMIC DNA]</scope>
    <source>
        <strain evidence="7 8">16</strain>
    </source>
</reference>
<dbReference type="AlphaFoldDB" id="A0A0P6VQJ7"/>
<feature type="compositionally biased region" description="Basic and acidic residues" evidence="5">
    <location>
        <begin position="126"/>
        <end position="136"/>
    </location>
</feature>
<feature type="region of interest" description="Disordered" evidence="5">
    <location>
        <begin position="126"/>
        <end position="164"/>
    </location>
</feature>
<evidence type="ECO:0000313" key="7">
    <source>
        <dbReference type="EMBL" id="KPL55061.1"/>
    </source>
</evidence>